<dbReference type="PANTHER" id="PTHR13513:SF9">
    <property type="entry name" value="E3 UBIQUITIN-PROTEIN LIGASE UBR7-RELATED"/>
    <property type="match status" value="1"/>
</dbReference>
<feature type="compositionally biased region" description="Basic and acidic residues" evidence="5">
    <location>
        <begin position="518"/>
        <end position="527"/>
    </location>
</feature>
<evidence type="ECO:0000256" key="2">
    <source>
        <dbReference type="ARBA" id="ARBA00022771"/>
    </source>
</evidence>
<evidence type="ECO:0000256" key="5">
    <source>
        <dbReference type="SAM" id="MobiDB-lite"/>
    </source>
</evidence>
<dbReference type="EMBL" id="JBBBZM010000028">
    <property type="protein sequence ID" value="KAL0637927.1"/>
    <property type="molecule type" value="Genomic_DNA"/>
</dbReference>
<feature type="zinc finger region" description="UBR-type" evidence="4">
    <location>
        <begin position="51"/>
        <end position="136"/>
    </location>
</feature>
<evidence type="ECO:0000256" key="1">
    <source>
        <dbReference type="ARBA" id="ARBA00022723"/>
    </source>
</evidence>
<dbReference type="InterPro" id="IPR047506">
    <property type="entry name" value="UBR7-like_UBR-box"/>
</dbReference>
<feature type="domain" description="UBR-type" evidence="6">
    <location>
        <begin position="51"/>
        <end position="136"/>
    </location>
</feature>
<reference evidence="7 8" key="1">
    <citation type="submission" date="2024-02" db="EMBL/GenBank/DDBJ databases">
        <title>Discinaceae phylogenomics.</title>
        <authorList>
            <person name="Dirks A.C."/>
            <person name="James T.Y."/>
        </authorList>
    </citation>
    <scope>NUCLEOTIDE SEQUENCE [LARGE SCALE GENOMIC DNA]</scope>
    <source>
        <strain evidence="7 8">ACD0624</strain>
    </source>
</reference>
<dbReference type="SMART" id="SM00396">
    <property type="entry name" value="ZnF_UBR1"/>
    <property type="match status" value="1"/>
</dbReference>
<dbReference type="PROSITE" id="PS51157">
    <property type="entry name" value="ZF_UBR"/>
    <property type="match status" value="1"/>
</dbReference>
<dbReference type="Pfam" id="PF02207">
    <property type="entry name" value="zf-UBR"/>
    <property type="match status" value="1"/>
</dbReference>
<evidence type="ECO:0000313" key="7">
    <source>
        <dbReference type="EMBL" id="KAL0637927.1"/>
    </source>
</evidence>
<keyword evidence="1" id="KW-0479">Metal-binding</keyword>
<proteinExistence type="predicted"/>
<keyword evidence="8" id="KW-1185">Reference proteome</keyword>
<feature type="compositionally biased region" description="Basic and acidic residues" evidence="5">
    <location>
        <begin position="284"/>
        <end position="298"/>
    </location>
</feature>
<sequence length="527" mass="56520">MEPPIIPSVDRRAGSMAVGSNSQDSVTAMDYINSQLALESEARELMPYSFDTCTNSLGALRQPVFSCKTCQSAASTTPGPSFPSIVHCGAAAICYSCSISCHGDHELVEIFNKRDVVCDCGTDRMPRGSSCALRKVAGEKSREGNRYCHNYWGRFCACDTDYDPESEKGTMYQCLLGDACGEDWFHDGCIVGEKREEVVESVVVDGGPISGGGAGAGGEGEGPKTAVQLNGGEEAPGEEDEDEARPNGFPEEDAFDGFICWLCVEKNPWLKRYAGTPGFLEAVYKKDTPSPGDKKDGDIVEETSSASDTKAPEAESSHSKKRKADDDPEPDTESTIPPTKRAKTPDPSIALSSSSTTNDTPSDPAPQACTYESLSPPTQTTTPFSLFLTSTFRTSLCHCPIHLPLLYPHPVLLEEEDTYEPPLDTSSAGADDDASVHSGNSLLDRGERALGMVDRVKAIEGVMAYNDLKEKVKGFLKPFAESGEAVGVEDVKRYFAELRGDVPVAKAKANEGGDTEGADGRREQSGY</sequence>
<protein>
    <recommendedName>
        <fullName evidence="6">UBR-type domain-containing protein</fullName>
    </recommendedName>
</protein>
<dbReference type="Proteomes" id="UP001447188">
    <property type="component" value="Unassembled WGS sequence"/>
</dbReference>
<gene>
    <name evidence="7" type="ORF">Q9L58_003005</name>
</gene>
<dbReference type="PANTHER" id="PTHR13513">
    <property type="entry name" value="E3 UBIQUITIN-PROTEIN LIGASE UBR7"/>
    <property type="match status" value="1"/>
</dbReference>
<keyword evidence="2" id="KW-0863">Zinc-finger</keyword>
<accession>A0ABR3GPT3</accession>
<evidence type="ECO:0000313" key="8">
    <source>
        <dbReference type="Proteomes" id="UP001447188"/>
    </source>
</evidence>
<dbReference type="InterPro" id="IPR040204">
    <property type="entry name" value="UBR7"/>
</dbReference>
<feature type="region of interest" description="Disordered" evidence="5">
    <location>
        <begin position="204"/>
        <end position="250"/>
    </location>
</feature>
<organism evidence="7 8">
    <name type="scientific">Discina gigas</name>
    <dbReference type="NCBI Taxonomy" id="1032678"/>
    <lineage>
        <taxon>Eukaryota</taxon>
        <taxon>Fungi</taxon>
        <taxon>Dikarya</taxon>
        <taxon>Ascomycota</taxon>
        <taxon>Pezizomycotina</taxon>
        <taxon>Pezizomycetes</taxon>
        <taxon>Pezizales</taxon>
        <taxon>Discinaceae</taxon>
        <taxon>Discina</taxon>
    </lineage>
</organism>
<evidence type="ECO:0000256" key="3">
    <source>
        <dbReference type="ARBA" id="ARBA00022833"/>
    </source>
</evidence>
<feature type="compositionally biased region" description="Gly residues" evidence="5">
    <location>
        <begin position="208"/>
        <end position="220"/>
    </location>
</feature>
<comment type="caution">
    <text evidence="7">The sequence shown here is derived from an EMBL/GenBank/DDBJ whole genome shotgun (WGS) entry which is preliminary data.</text>
</comment>
<feature type="region of interest" description="Disordered" evidence="5">
    <location>
        <begin position="419"/>
        <end position="441"/>
    </location>
</feature>
<dbReference type="InterPro" id="IPR003126">
    <property type="entry name" value="Znf_UBR"/>
</dbReference>
<keyword evidence="3" id="KW-0862">Zinc</keyword>
<feature type="compositionally biased region" description="Low complexity" evidence="5">
    <location>
        <begin position="352"/>
        <end position="362"/>
    </location>
</feature>
<evidence type="ECO:0000259" key="6">
    <source>
        <dbReference type="PROSITE" id="PS51157"/>
    </source>
</evidence>
<evidence type="ECO:0000256" key="4">
    <source>
        <dbReference type="PROSITE-ProRule" id="PRU00508"/>
    </source>
</evidence>
<feature type="region of interest" description="Disordered" evidence="5">
    <location>
        <begin position="284"/>
        <end position="378"/>
    </location>
</feature>
<dbReference type="CDD" id="cd19677">
    <property type="entry name" value="UBR-box_UBR7"/>
    <property type="match status" value="1"/>
</dbReference>
<feature type="region of interest" description="Disordered" evidence="5">
    <location>
        <begin position="506"/>
        <end position="527"/>
    </location>
</feature>
<name>A0ABR3GPT3_9PEZI</name>